<comment type="similarity">
    <text evidence="1">Belongs to the DMRT family.</text>
</comment>
<dbReference type="GO" id="GO:0005634">
    <property type="term" value="C:nucleus"/>
    <property type="evidence" value="ECO:0007669"/>
    <property type="project" value="UniProtKB-SubCell"/>
</dbReference>
<feature type="DNA-binding region" description="DM" evidence="6">
    <location>
        <begin position="15"/>
        <end position="62"/>
    </location>
</feature>
<evidence type="ECO:0000256" key="2">
    <source>
        <dbReference type="ARBA" id="ARBA00022723"/>
    </source>
</evidence>
<evidence type="ECO:0000256" key="4">
    <source>
        <dbReference type="ARBA" id="ARBA00023125"/>
    </source>
</evidence>
<dbReference type="Gene3D" id="4.10.1040.10">
    <property type="entry name" value="DM DNA-binding domain"/>
    <property type="match status" value="1"/>
</dbReference>
<evidence type="ECO:0000313" key="8">
    <source>
        <dbReference type="Ensembl" id="ENSDCDP00010032585.1"/>
    </source>
</evidence>
<protein>
    <recommendedName>
        <fullName evidence="7">DM domain-containing protein</fullName>
    </recommendedName>
</protein>
<dbReference type="PROSITE" id="PS50809">
    <property type="entry name" value="DM_2"/>
    <property type="match status" value="1"/>
</dbReference>
<keyword evidence="2 6" id="KW-0479">Metal-binding</keyword>
<evidence type="ECO:0000313" key="9">
    <source>
        <dbReference type="Proteomes" id="UP000694580"/>
    </source>
</evidence>
<reference evidence="8" key="1">
    <citation type="submission" date="2025-08" db="UniProtKB">
        <authorList>
            <consortium name="Ensembl"/>
        </authorList>
    </citation>
    <scope>IDENTIFICATION</scope>
</reference>
<dbReference type="GO" id="GO:0007281">
    <property type="term" value="P:germ cell development"/>
    <property type="evidence" value="ECO:0007669"/>
    <property type="project" value="TreeGrafter"/>
</dbReference>
<evidence type="ECO:0000256" key="3">
    <source>
        <dbReference type="ARBA" id="ARBA00022833"/>
    </source>
</evidence>
<keyword evidence="3 6" id="KW-0862">Zinc</keyword>
<keyword evidence="9" id="KW-1185">Reference proteome</keyword>
<evidence type="ECO:0000256" key="6">
    <source>
        <dbReference type="PROSITE-ProRule" id="PRU00070"/>
    </source>
</evidence>
<keyword evidence="4 6" id="KW-0238">DNA-binding</keyword>
<dbReference type="GO" id="GO:0000978">
    <property type="term" value="F:RNA polymerase II cis-regulatory region sequence-specific DNA binding"/>
    <property type="evidence" value="ECO:0007669"/>
    <property type="project" value="TreeGrafter"/>
</dbReference>
<dbReference type="Pfam" id="PF00751">
    <property type="entry name" value="DM"/>
    <property type="match status" value="1"/>
</dbReference>
<feature type="domain" description="DM" evidence="7">
    <location>
        <begin position="15"/>
        <end position="62"/>
    </location>
</feature>
<dbReference type="InterPro" id="IPR026607">
    <property type="entry name" value="DMRT"/>
</dbReference>
<dbReference type="GO" id="GO:0000981">
    <property type="term" value="F:DNA-binding transcription factor activity, RNA polymerase II-specific"/>
    <property type="evidence" value="ECO:0007669"/>
    <property type="project" value="TreeGrafter"/>
</dbReference>
<evidence type="ECO:0000259" key="7">
    <source>
        <dbReference type="PROSITE" id="PS50809"/>
    </source>
</evidence>
<evidence type="ECO:0000256" key="5">
    <source>
        <dbReference type="ARBA" id="ARBA00023242"/>
    </source>
</evidence>
<dbReference type="AlphaFoldDB" id="A0AAY4CHA5"/>
<dbReference type="GO" id="GO:0046872">
    <property type="term" value="F:metal ion binding"/>
    <property type="evidence" value="ECO:0007669"/>
    <property type="project" value="UniProtKB-KW"/>
</dbReference>
<gene>
    <name evidence="8" type="primary">MICOS10-NBL1</name>
</gene>
<dbReference type="SUPFAM" id="SSF82927">
    <property type="entry name" value="Cysteine-rich DNA binding domain, (DM domain)"/>
    <property type="match status" value="1"/>
</dbReference>
<dbReference type="FunFam" id="4.10.1040.10:FF:000001">
    <property type="entry name" value="doublesex- and mab-3-related transcription factor 1"/>
    <property type="match status" value="1"/>
</dbReference>
<reference evidence="8" key="2">
    <citation type="submission" date="2025-09" db="UniProtKB">
        <authorList>
            <consortium name="Ensembl"/>
        </authorList>
    </citation>
    <scope>IDENTIFICATION</scope>
</reference>
<dbReference type="PANTHER" id="PTHR12322">
    <property type="entry name" value="DOUBLESEX AND MAB-3 RELATED TRANSCRIPTION FACTOR DMRT"/>
    <property type="match status" value="1"/>
</dbReference>
<keyword evidence="5 6" id="KW-0539">Nucleus</keyword>
<dbReference type="GO" id="GO:0007548">
    <property type="term" value="P:sex differentiation"/>
    <property type="evidence" value="ECO:0007669"/>
    <property type="project" value="TreeGrafter"/>
</dbReference>
<dbReference type="Ensembl" id="ENSDCDT00010040425.1">
    <property type="protein sequence ID" value="ENSDCDP00010032585.1"/>
    <property type="gene ID" value="ENSDCDG00010020858.1"/>
</dbReference>
<proteinExistence type="inferred from homology"/>
<dbReference type="Proteomes" id="UP000694580">
    <property type="component" value="Unplaced"/>
</dbReference>
<dbReference type="InterPro" id="IPR036407">
    <property type="entry name" value="DM_DNA-bd_sf"/>
</dbReference>
<dbReference type="SMART" id="SM00301">
    <property type="entry name" value="DM"/>
    <property type="match status" value="1"/>
</dbReference>
<evidence type="ECO:0000256" key="1">
    <source>
        <dbReference type="ARBA" id="ARBA00006834"/>
    </source>
</evidence>
<dbReference type="GeneTree" id="ENSGT00990000204738"/>
<dbReference type="PROSITE" id="PS40000">
    <property type="entry name" value="DM_1"/>
    <property type="match status" value="1"/>
</dbReference>
<name>A0AAY4CHA5_9TELE</name>
<comment type="subcellular location">
    <subcellularLocation>
        <location evidence="6">Nucleus</location>
    </subcellularLocation>
</comment>
<accession>A0AAY4CHA5</accession>
<organism evidence="8 9">
    <name type="scientific">Denticeps clupeoides</name>
    <name type="common">denticle herring</name>
    <dbReference type="NCBI Taxonomy" id="299321"/>
    <lineage>
        <taxon>Eukaryota</taxon>
        <taxon>Metazoa</taxon>
        <taxon>Chordata</taxon>
        <taxon>Craniata</taxon>
        <taxon>Vertebrata</taxon>
        <taxon>Euteleostomi</taxon>
        <taxon>Actinopterygii</taxon>
        <taxon>Neopterygii</taxon>
        <taxon>Teleostei</taxon>
        <taxon>Clupei</taxon>
        <taxon>Clupeiformes</taxon>
        <taxon>Denticipitoidei</taxon>
        <taxon>Denticipitidae</taxon>
        <taxon>Denticeps</taxon>
    </lineage>
</organism>
<sequence length="72" mass="8126">MSSVAAGKVARSPRCARCRNHGVVVPVKGHAGRCGFSRCRCWKCGLITERTRIMATQRRLRRAFSQFICCRN</sequence>
<dbReference type="InterPro" id="IPR001275">
    <property type="entry name" value="DM_DNA-bd"/>
</dbReference>
<dbReference type="PANTHER" id="PTHR12322:SF76">
    <property type="entry name" value="DOUBLESEX- AND MAB-3-RELATED TRANSCRIPTION FACTOR A2"/>
    <property type="match status" value="1"/>
</dbReference>